<dbReference type="InterPro" id="IPR046342">
    <property type="entry name" value="CBS_dom_sf"/>
</dbReference>
<dbReference type="SUPFAM" id="SSF54631">
    <property type="entry name" value="CBS-domain pair"/>
    <property type="match status" value="2"/>
</dbReference>
<dbReference type="SMART" id="SM00116">
    <property type="entry name" value="CBS"/>
    <property type="match status" value="4"/>
</dbReference>
<feature type="domain" description="CBS" evidence="3">
    <location>
        <begin position="150"/>
        <end position="206"/>
    </location>
</feature>
<feature type="domain" description="CBS" evidence="3">
    <location>
        <begin position="12"/>
        <end position="68"/>
    </location>
</feature>
<dbReference type="Gene3D" id="3.10.580.10">
    <property type="entry name" value="CBS-domain"/>
    <property type="match status" value="3"/>
</dbReference>
<dbReference type="PANTHER" id="PTHR43080">
    <property type="entry name" value="CBS DOMAIN-CONTAINING PROTEIN CBSX3, MITOCHONDRIAL"/>
    <property type="match status" value="1"/>
</dbReference>
<dbReference type="PANTHER" id="PTHR43080:SF2">
    <property type="entry name" value="CBS DOMAIN-CONTAINING PROTEIN"/>
    <property type="match status" value="1"/>
</dbReference>
<dbReference type="InterPro" id="IPR000644">
    <property type="entry name" value="CBS_dom"/>
</dbReference>
<proteinExistence type="predicted"/>
<accession>A0ABT0UB00</accession>
<dbReference type="PROSITE" id="PS51371">
    <property type="entry name" value="CBS"/>
    <property type="match status" value="4"/>
</dbReference>
<dbReference type="EMBL" id="JAMQBK010000079">
    <property type="protein sequence ID" value="MCM2374152.1"/>
    <property type="molecule type" value="Genomic_DNA"/>
</dbReference>
<dbReference type="Pfam" id="PF00571">
    <property type="entry name" value="CBS"/>
    <property type="match status" value="4"/>
</dbReference>
<feature type="domain" description="CBS" evidence="3">
    <location>
        <begin position="83"/>
        <end position="140"/>
    </location>
</feature>
<organism evidence="4 5">
    <name type="scientific">Aporhodopirellula aestuarii</name>
    <dbReference type="NCBI Taxonomy" id="2950107"/>
    <lineage>
        <taxon>Bacteria</taxon>
        <taxon>Pseudomonadati</taxon>
        <taxon>Planctomycetota</taxon>
        <taxon>Planctomycetia</taxon>
        <taxon>Pirellulales</taxon>
        <taxon>Pirellulaceae</taxon>
        <taxon>Aporhodopirellula</taxon>
    </lineage>
</organism>
<dbReference type="InterPro" id="IPR051257">
    <property type="entry name" value="Diverse_CBS-Domain"/>
</dbReference>
<name>A0ABT0UB00_9BACT</name>
<dbReference type="Proteomes" id="UP001202961">
    <property type="component" value="Unassembled WGS sequence"/>
</dbReference>
<reference evidence="4 5" key="1">
    <citation type="journal article" date="2022" name="Syst. Appl. Microbiol.">
        <title>Rhodopirellula aestuarii sp. nov., a novel member of the genus Rhodopirellula isolated from brackish sediments collected in the Tagus River estuary, Portugal.</title>
        <authorList>
            <person name="Vitorino I.R."/>
            <person name="Klimek D."/>
            <person name="Calusinska M."/>
            <person name="Lobo-da-Cunha A."/>
            <person name="Vasconcelos V."/>
            <person name="Lage O.M."/>
        </authorList>
    </citation>
    <scope>NUCLEOTIDE SEQUENCE [LARGE SCALE GENOMIC DNA]</scope>
    <source>
        <strain evidence="4 5">ICT_H3.1</strain>
    </source>
</reference>
<evidence type="ECO:0000313" key="4">
    <source>
        <dbReference type="EMBL" id="MCM2374152.1"/>
    </source>
</evidence>
<evidence type="ECO:0000256" key="2">
    <source>
        <dbReference type="PROSITE-ProRule" id="PRU00703"/>
    </source>
</evidence>
<evidence type="ECO:0000259" key="3">
    <source>
        <dbReference type="PROSITE" id="PS51371"/>
    </source>
</evidence>
<evidence type="ECO:0000256" key="1">
    <source>
        <dbReference type="ARBA" id="ARBA00023122"/>
    </source>
</evidence>
<gene>
    <name evidence="4" type="ORF">NB063_26350</name>
</gene>
<keyword evidence="1 2" id="KW-0129">CBS domain</keyword>
<comment type="caution">
    <text evidence="4">The sequence shown here is derived from an EMBL/GenBank/DDBJ whole genome shotgun (WGS) entry which is preliminary data.</text>
</comment>
<feature type="domain" description="CBS" evidence="3">
    <location>
        <begin position="221"/>
        <end position="279"/>
    </location>
</feature>
<evidence type="ECO:0000313" key="5">
    <source>
        <dbReference type="Proteomes" id="UP001202961"/>
    </source>
</evidence>
<protein>
    <submittedName>
        <fullName evidence="4">CBS domain-containing protein</fullName>
    </submittedName>
</protein>
<keyword evidence="5" id="KW-1185">Reference proteome</keyword>
<sequence>MVWEVKTANEFMRTKLVTLTPKTPVMDGVAKLFRDNISGAPVTEAGANYLGVFSEKCCMNALDDAVERSSQSRLHIPTVDEFMVSSLITLTPKIDVFEAIDQILARHISGAPVLNDQGEFLGIFSEKTAMRVLIAAAYDQLPGTSVDAYMNTDDRRIIHKNDTLLEIAHKFQQTPYRRLPVLENKKLIGQVSRRDVIKCEHQLATELTDNMTEQKFVDDYMDRNARTVTTSDDLLNIAQIFLSTPYRRLPVVESGRLLGQISRRDLLAAAADILRPKAKARRGAETLYLSPLNDTAPPSWS</sequence>
<dbReference type="CDD" id="cd02205">
    <property type="entry name" value="CBS_pair_SF"/>
    <property type="match status" value="2"/>
</dbReference>
<dbReference type="RefSeq" id="WP_250932043.1">
    <property type="nucleotide sequence ID" value="NZ_JAMQBK010000079.1"/>
</dbReference>